<proteinExistence type="predicted"/>
<keyword evidence="1" id="KW-0472">Membrane</keyword>
<dbReference type="AlphaFoldDB" id="A0A2T0XPX8"/>
<dbReference type="SUPFAM" id="SSF111369">
    <property type="entry name" value="HlyD-like secretion proteins"/>
    <property type="match status" value="1"/>
</dbReference>
<dbReference type="Gene3D" id="2.40.30.170">
    <property type="match status" value="1"/>
</dbReference>
<evidence type="ECO:0000313" key="3">
    <source>
        <dbReference type="Proteomes" id="UP000252733"/>
    </source>
</evidence>
<feature type="transmembrane region" description="Helical" evidence="1">
    <location>
        <begin position="6"/>
        <end position="28"/>
    </location>
</feature>
<dbReference type="GO" id="GO:0015562">
    <property type="term" value="F:efflux transmembrane transporter activity"/>
    <property type="evidence" value="ECO:0007669"/>
    <property type="project" value="TreeGrafter"/>
</dbReference>
<sequence>MKRKIWIFAIAAGIVLAGVVVMFVLFSLKKEPKPTPKPQVDVYVKAETVQYKDLQAVVSSSGRLHALNEVVVSSEVTGRLSEGDVPFRNGQKFQKGQILAEVVNPEFPLGLKARKSRFLQSLAVILPDLRLDFPDSFSRWESFFENINIEKPLPAMPEPQSSKERIFLASRNIISDYYSILADQARLEKHQIRAPFTGAFNNIMQDPGVVVNPGSQLATIVRTDVYELEVPVIMDEVRFISVGDSVQVENDNSSAAWKGVVKRIGSVVNPSSQAVSVFVSVPGSYGLFDGMYLTAHLYGSKVKDVMEMPRNAVFNNNHVYVLEEMRLIEKPIEIVKRNDQTLFLRGLHEGEELVVEPLLNVTGNPIYKILR</sequence>
<dbReference type="Proteomes" id="UP000252733">
    <property type="component" value="Unassembled WGS sequence"/>
</dbReference>
<dbReference type="EMBL" id="QPIZ01000019">
    <property type="protein sequence ID" value="RCW31132.1"/>
    <property type="molecule type" value="Genomic_DNA"/>
</dbReference>
<gene>
    <name evidence="2" type="ORF">DFO77_119100</name>
</gene>
<dbReference type="Gene3D" id="2.40.420.20">
    <property type="match status" value="1"/>
</dbReference>
<reference evidence="2 3" key="1">
    <citation type="submission" date="2018-07" db="EMBL/GenBank/DDBJ databases">
        <title>Freshwater and sediment microbial communities from various areas in North America, analyzing microbe dynamics in response to fracking.</title>
        <authorList>
            <person name="Lamendella R."/>
        </authorList>
    </citation>
    <scope>NUCLEOTIDE SEQUENCE [LARGE SCALE GENOMIC DNA]</scope>
    <source>
        <strain evidence="2 3">160A</strain>
    </source>
</reference>
<accession>A0A2T0XPX8</accession>
<dbReference type="RefSeq" id="WP_106152405.1">
    <property type="nucleotide sequence ID" value="NZ_PVTS01000004.1"/>
</dbReference>
<dbReference type="OrthoDB" id="1114717at2"/>
<organism evidence="2 3">
    <name type="scientific">Marinilabilia salmonicolor</name>
    <dbReference type="NCBI Taxonomy" id="989"/>
    <lineage>
        <taxon>Bacteria</taxon>
        <taxon>Pseudomonadati</taxon>
        <taxon>Bacteroidota</taxon>
        <taxon>Bacteroidia</taxon>
        <taxon>Marinilabiliales</taxon>
        <taxon>Marinilabiliaceae</taxon>
        <taxon>Marinilabilia</taxon>
    </lineage>
</organism>
<keyword evidence="3" id="KW-1185">Reference proteome</keyword>
<name>A0A2T0XPX8_9BACT</name>
<protein>
    <submittedName>
        <fullName evidence="2">RND family efflux transporter MFP subunit</fullName>
    </submittedName>
</protein>
<comment type="caution">
    <text evidence="2">The sequence shown here is derived from an EMBL/GenBank/DDBJ whole genome shotgun (WGS) entry which is preliminary data.</text>
</comment>
<keyword evidence="1" id="KW-1133">Transmembrane helix</keyword>
<dbReference type="Gene3D" id="2.40.50.100">
    <property type="match status" value="1"/>
</dbReference>
<dbReference type="Gene3D" id="1.10.287.470">
    <property type="entry name" value="Helix hairpin bin"/>
    <property type="match status" value="1"/>
</dbReference>
<dbReference type="PANTHER" id="PTHR30469">
    <property type="entry name" value="MULTIDRUG RESISTANCE PROTEIN MDTA"/>
    <property type="match status" value="1"/>
</dbReference>
<dbReference type="GO" id="GO:1990281">
    <property type="term" value="C:efflux pump complex"/>
    <property type="evidence" value="ECO:0007669"/>
    <property type="project" value="TreeGrafter"/>
</dbReference>
<evidence type="ECO:0000256" key="1">
    <source>
        <dbReference type="SAM" id="Phobius"/>
    </source>
</evidence>
<evidence type="ECO:0000313" key="2">
    <source>
        <dbReference type="EMBL" id="RCW31132.1"/>
    </source>
</evidence>
<dbReference type="STRING" id="1168289.GCA_000259075_00795"/>
<keyword evidence="1" id="KW-0812">Transmembrane</keyword>